<protein>
    <submittedName>
        <fullName evidence="4">DUF4124 domain-containing protein</fullName>
    </submittedName>
</protein>
<dbReference type="Proteomes" id="UP000539350">
    <property type="component" value="Unassembled WGS sequence"/>
</dbReference>
<evidence type="ECO:0000259" key="3">
    <source>
        <dbReference type="Pfam" id="PF13511"/>
    </source>
</evidence>
<feature type="domain" description="DUF4124" evidence="3">
    <location>
        <begin position="27"/>
        <end position="71"/>
    </location>
</feature>
<comment type="caution">
    <text evidence="4">The sequence shown here is derived from an EMBL/GenBank/DDBJ whole genome shotgun (WGS) entry which is preliminary data.</text>
</comment>
<dbReference type="AlphaFoldDB" id="A0A7W2TXS7"/>
<feature type="region of interest" description="Disordered" evidence="1">
    <location>
        <begin position="126"/>
        <end position="181"/>
    </location>
</feature>
<sequence>MVTIANNRALLYLLTLGLSTIATQGLSQSTTVYKTVDPQGHVSFSDIAPTDSSDTEIIKLKLIAPSSSTDAQQRLEEMRQSTDRMASARREREQARAALQQQQSKHEPSVNVYREVIYQPYILPLLPRPQHQQPPHTRPPLMSGPQSSSQRERLRHNLRHNSQLMRPILSPNRPPRMQSGG</sequence>
<dbReference type="Pfam" id="PF13511">
    <property type="entry name" value="DUF4124"/>
    <property type="match status" value="1"/>
</dbReference>
<keyword evidence="2" id="KW-0732">Signal</keyword>
<evidence type="ECO:0000256" key="1">
    <source>
        <dbReference type="SAM" id="MobiDB-lite"/>
    </source>
</evidence>
<dbReference type="RefSeq" id="WP_182174162.1">
    <property type="nucleotide sequence ID" value="NZ_JACFXU010000017.1"/>
</dbReference>
<feature type="compositionally biased region" description="Low complexity" evidence="1">
    <location>
        <begin position="126"/>
        <end position="141"/>
    </location>
</feature>
<dbReference type="InterPro" id="IPR025392">
    <property type="entry name" value="DUF4124"/>
</dbReference>
<feature type="compositionally biased region" description="Basic and acidic residues" evidence="1">
    <location>
        <begin position="73"/>
        <end position="95"/>
    </location>
</feature>
<accession>A0A7W2TXS7</accession>
<feature type="region of interest" description="Disordered" evidence="1">
    <location>
        <begin position="68"/>
        <end position="108"/>
    </location>
</feature>
<dbReference type="EMBL" id="JACFXU010000017">
    <property type="protein sequence ID" value="MBA6413908.1"/>
    <property type="molecule type" value="Genomic_DNA"/>
</dbReference>
<name>A0A7W2TXS7_9GAMM</name>
<evidence type="ECO:0000313" key="4">
    <source>
        <dbReference type="EMBL" id="MBA6413908.1"/>
    </source>
</evidence>
<gene>
    <name evidence="4" type="ORF">H2508_12375</name>
</gene>
<evidence type="ECO:0000313" key="5">
    <source>
        <dbReference type="Proteomes" id="UP000539350"/>
    </source>
</evidence>
<reference evidence="4 5" key="1">
    <citation type="submission" date="2020-07" db="EMBL/GenBank/DDBJ databases">
        <title>Halieaceae bacterium, F7430, whole genome shotgun sequencing project.</title>
        <authorList>
            <person name="Jiang S."/>
            <person name="Liu Z.W."/>
            <person name="Du Z.J."/>
        </authorList>
    </citation>
    <scope>NUCLEOTIDE SEQUENCE [LARGE SCALE GENOMIC DNA]</scope>
    <source>
        <strain evidence="4 5">F7430</strain>
    </source>
</reference>
<organism evidence="4 5">
    <name type="scientific">Sediminihaliea albiluteola</name>
    <dbReference type="NCBI Taxonomy" id="2758564"/>
    <lineage>
        <taxon>Bacteria</taxon>
        <taxon>Pseudomonadati</taxon>
        <taxon>Pseudomonadota</taxon>
        <taxon>Gammaproteobacteria</taxon>
        <taxon>Cellvibrionales</taxon>
        <taxon>Halieaceae</taxon>
        <taxon>Sediminihaliea</taxon>
    </lineage>
</organism>
<keyword evidence="5" id="KW-1185">Reference proteome</keyword>
<feature type="chain" id="PRO_5031517573" evidence="2">
    <location>
        <begin position="25"/>
        <end position="181"/>
    </location>
</feature>
<evidence type="ECO:0000256" key="2">
    <source>
        <dbReference type="SAM" id="SignalP"/>
    </source>
</evidence>
<proteinExistence type="predicted"/>
<feature type="signal peptide" evidence="2">
    <location>
        <begin position="1"/>
        <end position="24"/>
    </location>
</feature>